<evidence type="ECO:0000313" key="2">
    <source>
        <dbReference type="EMBL" id="ORE14656.1"/>
    </source>
</evidence>
<reference evidence="2 3" key="1">
    <citation type="journal article" date="2016" name="Proc. Natl. Acad. Sci. U.S.A.">
        <title>Lipid metabolic changes in an early divergent fungus govern the establishment of a mutualistic symbiosis with endobacteria.</title>
        <authorList>
            <person name="Lastovetsky O.A."/>
            <person name="Gaspar M.L."/>
            <person name="Mondo S.J."/>
            <person name="LaButti K.M."/>
            <person name="Sandor L."/>
            <person name="Grigoriev I.V."/>
            <person name="Henry S.A."/>
            <person name="Pawlowska T.E."/>
        </authorList>
    </citation>
    <scope>NUCLEOTIDE SEQUENCE [LARGE SCALE GENOMIC DNA]</scope>
    <source>
        <strain evidence="2 3">ATCC 11559</strain>
    </source>
</reference>
<dbReference type="Proteomes" id="UP000242381">
    <property type="component" value="Unassembled WGS sequence"/>
</dbReference>
<feature type="chain" id="PRO_5030003855" description="Secreted protein" evidence="1">
    <location>
        <begin position="21"/>
        <end position="110"/>
    </location>
</feature>
<dbReference type="EMBL" id="KV921460">
    <property type="protein sequence ID" value="ORE14656.1"/>
    <property type="molecule type" value="Genomic_DNA"/>
</dbReference>
<evidence type="ECO:0008006" key="4">
    <source>
        <dbReference type="Google" id="ProtNLM"/>
    </source>
</evidence>
<dbReference type="VEuPathDB" id="FungiDB:BCV72DRAFT_233819"/>
<evidence type="ECO:0000256" key="1">
    <source>
        <dbReference type="SAM" id="SignalP"/>
    </source>
</evidence>
<proteinExistence type="predicted"/>
<accession>A0A0A1MS29</accession>
<feature type="signal peptide" evidence="1">
    <location>
        <begin position="1"/>
        <end position="20"/>
    </location>
</feature>
<protein>
    <recommendedName>
        <fullName evidence="4">Secreted protein</fullName>
    </recommendedName>
</protein>
<name>A0A0A1MS29_RHIZD</name>
<keyword evidence="1" id="KW-0732">Signal</keyword>
<sequence>MQFKLLTLALFASFFATGFTAPAGPGSVTEDIAPIFGDLTKEQSTFIKPVVDGMGIEAPNVAFSRCLFDTVSSLSNAPVDGQPAPSEIVDKFYNTKLFDFIKCIYSSPQQ</sequence>
<dbReference type="AlphaFoldDB" id="A0A0A1MS29"/>
<evidence type="ECO:0000313" key="3">
    <source>
        <dbReference type="Proteomes" id="UP000242381"/>
    </source>
</evidence>
<organism evidence="2 3">
    <name type="scientific">Rhizopus microsporus</name>
    <dbReference type="NCBI Taxonomy" id="58291"/>
    <lineage>
        <taxon>Eukaryota</taxon>
        <taxon>Fungi</taxon>
        <taxon>Fungi incertae sedis</taxon>
        <taxon>Mucoromycota</taxon>
        <taxon>Mucoromycotina</taxon>
        <taxon>Mucoromycetes</taxon>
        <taxon>Mucorales</taxon>
        <taxon>Mucorineae</taxon>
        <taxon>Rhizopodaceae</taxon>
        <taxon>Rhizopus</taxon>
    </lineage>
</organism>
<gene>
    <name evidence="2" type="ORF">BCV71DRAFT_229152</name>
</gene>